<dbReference type="AlphaFoldDB" id="A0A0E3ZXL5"/>
<feature type="signal peptide" evidence="2">
    <location>
        <begin position="1"/>
        <end position="21"/>
    </location>
</feature>
<dbReference type="EMBL" id="CP010429">
    <property type="protein sequence ID" value="AKD56454.1"/>
    <property type="molecule type" value="Genomic_DNA"/>
</dbReference>
<proteinExistence type="predicted"/>
<evidence type="ECO:0000313" key="3">
    <source>
        <dbReference type="EMBL" id="AKD56454.1"/>
    </source>
</evidence>
<dbReference type="Proteomes" id="UP000033054">
    <property type="component" value="Chromosome"/>
</dbReference>
<dbReference type="HOGENOM" id="CLU_1007996_0_0_10"/>
<evidence type="ECO:0000256" key="1">
    <source>
        <dbReference type="SAM" id="MobiDB-lite"/>
    </source>
</evidence>
<dbReference type="PATRIC" id="fig|1379870.5.peg.3815"/>
<accession>A0A0E3ZXL5</accession>
<dbReference type="KEGG" id="srd:SD10_17605"/>
<dbReference type="OrthoDB" id="959104at2"/>
<name>A0A0E3ZXL5_9BACT</name>
<evidence type="ECO:0000313" key="4">
    <source>
        <dbReference type="Proteomes" id="UP000033054"/>
    </source>
</evidence>
<organism evidence="3 4">
    <name type="scientific">Spirosoma radiotolerans</name>
    <dbReference type="NCBI Taxonomy" id="1379870"/>
    <lineage>
        <taxon>Bacteria</taxon>
        <taxon>Pseudomonadati</taxon>
        <taxon>Bacteroidota</taxon>
        <taxon>Cytophagia</taxon>
        <taxon>Cytophagales</taxon>
        <taxon>Cytophagaceae</taxon>
        <taxon>Spirosoma</taxon>
    </lineage>
</organism>
<protein>
    <recommendedName>
        <fullName evidence="5">3-keto-disaccharide hydrolase domain-containing protein</fullName>
    </recommendedName>
</protein>
<evidence type="ECO:0008006" key="5">
    <source>
        <dbReference type="Google" id="ProtNLM"/>
    </source>
</evidence>
<dbReference type="Gene3D" id="2.60.120.560">
    <property type="entry name" value="Exo-inulinase, domain 1"/>
    <property type="match status" value="1"/>
</dbReference>
<keyword evidence="4" id="KW-1185">Reference proteome</keyword>
<dbReference type="STRING" id="1379870.SD10_17605"/>
<dbReference type="RefSeq" id="WP_046575517.1">
    <property type="nucleotide sequence ID" value="NZ_CP010429.1"/>
</dbReference>
<sequence>MRFYLIIAFIPLFLTSSFAQSAGRREKSALYSASSEWQKVTLKPTARLQTNQPVNAPVSPATAAPAERTETGTVSTPLVPARPSTLANSTADYRPAFAGDFATNRNGWKAGTKGDYYYQIGLGRYSIRKRNTNTQQIAFSAVELPRDINLNNADFFTIKVDVLADSGRIPTGGVLFGVVDSLNYNAFTLNEKGEVAVVRVSNGKTVSDYMPADFFSPGVSVEKNRNRLSIQRKGEELHFYVNAQEIRSSPYPFKLLAGNGIGLTSSGYWTSFQKLTVTLGP</sequence>
<reference evidence="3 4" key="1">
    <citation type="journal article" date="2014" name="Curr. Microbiol.">
        <title>Spirosoma radiotolerans sp. nov., a gamma-radiation-resistant bacterium isolated from gamma ray-irradiated soil.</title>
        <authorList>
            <person name="Lee J.J."/>
            <person name="Srinivasan S."/>
            <person name="Lim S."/>
            <person name="Joe M."/>
            <person name="Im S."/>
            <person name="Bae S.I."/>
            <person name="Park K.R."/>
            <person name="Han J.H."/>
            <person name="Park S.H."/>
            <person name="Joo B.M."/>
            <person name="Park S.J."/>
            <person name="Kim M.K."/>
        </authorList>
    </citation>
    <scope>NUCLEOTIDE SEQUENCE [LARGE SCALE GENOMIC DNA]</scope>
    <source>
        <strain evidence="3 4">DG5A</strain>
    </source>
</reference>
<gene>
    <name evidence="3" type="ORF">SD10_17605</name>
</gene>
<feature type="chain" id="PRO_5002417653" description="3-keto-disaccharide hydrolase domain-containing protein" evidence="2">
    <location>
        <begin position="22"/>
        <end position="281"/>
    </location>
</feature>
<keyword evidence="2" id="KW-0732">Signal</keyword>
<feature type="region of interest" description="Disordered" evidence="1">
    <location>
        <begin position="48"/>
        <end position="79"/>
    </location>
</feature>
<evidence type="ECO:0000256" key="2">
    <source>
        <dbReference type="SAM" id="SignalP"/>
    </source>
</evidence>